<evidence type="ECO:0000313" key="4">
    <source>
        <dbReference type="EMBL" id="ORY68126.1"/>
    </source>
</evidence>
<protein>
    <submittedName>
        <fullName evidence="4">Rho GTPase activation protein</fullName>
    </submittedName>
</protein>
<proteinExistence type="predicted"/>
<dbReference type="SUPFAM" id="SSF48350">
    <property type="entry name" value="GTPase activation domain, GAP"/>
    <property type="match status" value="1"/>
</dbReference>
<feature type="region of interest" description="Disordered" evidence="2">
    <location>
        <begin position="1"/>
        <end position="23"/>
    </location>
</feature>
<dbReference type="InterPro" id="IPR050729">
    <property type="entry name" value="Rho-GAP"/>
</dbReference>
<dbReference type="EMBL" id="MCOG01000046">
    <property type="protein sequence ID" value="ORY68126.1"/>
    <property type="molecule type" value="Genomic_DNA"/>
</dbReference>
<dbReference type="InterPro" id="IPR008936">
    <property type="entry name" value="Rho_GTPase_activation_prot"/>
</dbReference>
<keyword evidence="5" id="KW-1185">Reference proteome</keyword>
<dbReference type="PANTHER" id="PTHR23176">
    <property type="entry name" value="RHO/RAC/CDC GTPASE-ACTIVATING PROTEIN"/>
    <property type="match status" value="1"/>
</dbReference>
<dbReference type="GO" id="GO:0007165">
    <property type="term" value="P:signal transduction"/>
    <property type="evidence" value="ECO:0007669"/>
    <property type="project" value="InterPro"/>
</dbReference>
<keyword evidence="1" id="KW-0343">GTPase activation</keyword>
<feature type="compositionally biased region" description="Polar residues" evidence="2">
    <location>
        <begin position="1"/>
        <end position="10"/>
    </location>
</feature>
<dbReference type="SMART" id="SM00324">
    <property type="entry name" value="RhoGAP"/>
    <property type="match status" value="1"/>
</dbReference>
<feature type="domain" description="Rho-GAP" evidence="3">
    <location>
        <begin position="75"/>
        <end position="264"/>
    </location>
</feature>
<evidence type="ECO:0000313" key="5">
    <source>
        <dbReference type="Proteomes" id="UP000193920"/>
    </source>
</evidence>
<evidence type="ECO:0000256" key="2">
    <source>
        <dbReference type="SAM" id="MobiDB-lite"/>
    </source>
</evidence>
<accession>A0A1Y2EA54</accession>
<dbReference type="CDD" id="cd00159">
    <property type="entry name" value="RhoGAP"/>
    <property type="match status" value="1"/>
</dbReference>
<reference evidence="4 5" key="1">
    <citation type="submission" date="2016-08" db="EMBL/GenBank/DDBJ databases">
        <title>A Parts List for Fungal Cellulosomes Revealed by Comparative Genomics.</title>
        <authorList>
            <consortium name="DOE Joint Genome Institute"/>
            <person name="Haitjema C.H."/>
            <person name="Gilmore S.P."/>
            <person name="Henske J.K."/>
            <person name="Solomon K.V."/>
            <person name="De Groot R."/>
            <person name="Kuo A."/>
            <person name="Mondo S.J."/>
            <person name="Salamov A.A."/>
            <person name="Labutti K."/>
            <person name="Zhao Z."/>
            <person name="Chiniquy J."/>
            <person name="Barry K."/>
            <person name="Brewer H.M."/>
            <person name="Purvine S.O."/>
            <person name="Wright A.T."/>
            <person name="Boxma B."/>
            <person name="Van Alen T."/>
            <person name="Hackstein J.H."/>
            <person name="Baker S.E."/>
            <person name="Grigoriev I.V."/>
            <person name="O'Malley M.A."/>
        </authorList>
    </citation>
    <scope>NUCLEOTIDE SEQUENCE [LARGE SCALE GENOMIC DNA]</scope>
    <source>
        <strain evidence="4 5">G1</strain>
    </source>
</reference>
<dbReference type="Pfam" id="PF00620">
    <property type="entry name" value="RhoGAP"/>
    <property type="match status" value="1"/>
</dbReference>
<dbReference type="GO" id="GO:0005737">
    <property type="term" value="C:cytoplasm"/>
    <property type="evidence" value="ECO:0007669"/>
    <property type="project" value="TreeGrafter"/>
</dbReference>
<evidence type="ECO:0000256" key="1">
    <source>
        <dbReference type="ARBA" id="ARBA00022468"/>
    </source>
</evidence>
<sequence length="353" mass="40551">MSSNSVNSQEGTKETGKSSSAWSAFSSKFQDFRQKAKSKGYELAGYANQQSRSIMSRIKKEEPIKQPKERYVFGVPLEYVMANAGHEYGIPLIVYQCINELTYSIDEVGLYRIPGSNHQVEVLRDKYDYLESVDLTGENPNTVATLLKLYLRQLPNKLIDEEHNIKLNDIIRKCNIENPEEFTEYEEMAEVLEDLPGWEYNLIGYICFHLKSVADNAEYNKMTINNLGLIFCPTLKISPAVFSVLVIHSQKVFRRFLSNEEADYSTECSNENYDEKEDKSHTNEQDLDDKVDTLDQHSPEESNVTEFDKNQEELLKVNDDKFVTEEKEQSQKSDENTSDTLISLEDETKVSSS</sequence>
<feature type="region of interest" description="Disordered" evidence="2">
    <location>
        <begin position="264"/>
        <end position="353"/>
    </location>
</feature>
<dbReference type="PROSITE" id="PS50238">
    <property type="entry name" value="RHOGAP"/>
    <property type="match status" value="1"/>
</dbReference>
<feature type="compositionally biased region" description="Basic and acidic residues" evidence="2">
    <location>
        <begin position="276"/>
        <end position="335"/>
    </location>
</feature>
<comment type="caution">
    <text evidence="4">The sequence shown here is derived from an EMBL/GenBank/DDBJ whole genome shotgun (WGS) entry which is preliminary data.</text>
</comment>
<organism evidence="4 5">
    <name type="scientific">Neocallimastix californiae</name>
    <dbReference type="NCBI Taxonomy" id="1754190"/>
    <lineage>
        <taxon>Eukaryota</taxon>
        <taxon>Fungi</taxon>
        <taxon>Fungi incertae sedis</taxon>
        <taxon>Chytridiomycota</taxon>
        <taxon>Chytridiomycota incertae sedis</taxon>
        <taxon>Neocallimastigomycetes</taxon>
        <taxon>Neocallimastigales</taxon>
        <taxon>Neocallimastigaceae</taxon>
        <taxon>Neocallimastix</taxon>
    </lineage>
</organism>
<dbReference type="Proteomes" id="UP000193920">
    <property type="component" value="Unassembled WGS sequence"/>
</dbReference>
<dbReference type="InterPro" id="IPR000198">
    <property type="entry name" value="RhoGAP_dom"/>
</dbReference>
<dbReference type="GO" id="GO:0005096">
    <property type="term" value="F:GTPase activator activity"/>
    <property type="evidence" value="ECO:0007669"/>
    <property type="project" value="UniProtKB-KW"/>
</dbReference>
<dbReference type="Gene3D" id="1.10.555.10">
    <property type="entry name" value="Rho GTPase activation protein"/>
    <property type="match status" value="1"/>
</dbReference>
<name>A0A1Y2EA54_9FUNG</name>
<dbReference type="PANTHER" id="PTHR23176:SF129">
    <property type="entry name" value="RHO GTPASE ACTIVATING PROTEIN AT 16F, ISOFORM E-RELATED"/>
    <property type="match status" value="1"/>
</dbReference>
<dbReference type="STRING" id="1754190.A0A1Y2EA54"/>
<dbReference type="AlphaFoldDB" id="A0A1Y2EA54"/>
<gene>
    <name evidence="4" type="ORF">LY90DRAFT_667605</name>
</gene>
<evidence type="ECO:0000259" key="3">
    <source>
        <dbReference type="PROSITE" id="PS50238"/>
    </source>
</evidence>
<dbReference type="OrthoDB" id="185175at2759"/>